<dbReference type="InterPro" id="IPR036390">
    <property type="entry name" value="WH_DNA-bd_sf"/>
</dbReference>
<feature type="region of interest" description="Disordered" evidence="9">
    <location>
        <begin position="264"/>
        <end position="289"/>
    </location>
</feature>
<keyword evidence="4" id="KW-0346">Stress response</keyword>
<dbReference type="OrthoDB" id="60033at2759"/>
<gene>
    <name evidence="11" type="ORF">MATL_G00046820</name>
</gene>
<comment type="subcellular location">
    <subcellularLocation>
        <location evidence="1">Nucleus</location>
    </subcellularLocation>
</comment>
<evidence type="ECO:0000256" key="1">
    <source>
        <dbReference type="ARBA" id="ARBA00004123"/>
    </source>
</evidence>
<dbReference type="FunFam" id="1.10.10.10:FF:000027">
    <property type="entry name" value="Heat shock transcription factor 1"/>
    <property type="match status" value="1"/>
</dbReference>
<dbReference type="GO" id="GO:0043565">
    <property type="term" value="F:sequence-specific DNA binding"/>
    <property type="evidence" value="ECO:0007669"/>
    <property type="project" value="InterPro"/>
</dbReference>
<keyword evidence="12" id="KW-1185">Reference proteome</keyword>
<dbReference type="InterPro" id="IPR036388">
    <property type="entry name" value="WH-like_DNA-bd_sf"/>
</dbReference>
<comment type="similarity">
    <text evidence="2 8">Belongs to the HSF family.</text>
</comment>
<organism evidence="11 12">
    <name type="scientific">Megalops atlanticus</name>
    <name type="common">Tarpon</name>
    <name type="synonym">Clupea gigantea</name>
    <dbReference type="NCBI Taxonomy" id="7932"/>
    <lineage>
        <taxon>Eukaryota</taxon>
        <taxon>Metazoa</taxon>
        <taxon>Chordata</taxon>
        <taxon>Craniata</taxon>
        <taxon>Vertebrata</taxon>
        <taxon>Euteleostomi</taxon>
        <taxon>Actinopterygii</taxon>
        <taxon>Neopterygii</taxon>
        <taxon>Teleostei</taxon>
        <taxon>Elopiformes</taxon>
        <taxon>Megalopidae</taxon>
        <taxon>Megalops</taxon>
    </lineage>
</organism>
<comment type="caution">
    <text evidence="11">The sequence shown here is derived from an EMBL/GenBank/DDBJ whole genome shotgun (WGS) entry which is preliminary data.</text>
</comment>
<dbReference type="SMART" id="SM00415">
    <property type="entry name" value="HSF"/>
    <property type="match status" value="1"/>
</dbReference>
<keyword evidence="3" id="KW-0805">Transcription regulation</keyword>
<evidence type="ECO:0000256" key="5">
    <source>
        <dbReference type="ARBA" id="ARBA00023125"/>
    </source>
</evidence>
<reference evidence="11" key="1">
    <citation type="submission" date="2021-01" db="EMBL/GenBank/DDBJ databases">
        <authorList>
            <person name="Zahm M."/>
            <person name="Roques C."/>
            <person name="Cabau C."/>
            <person name="Klopp C."/>
            <person name="Donnadieu C."/>
            <person name="Jouanno E."/>
            <person name="Lampietro C."/>
            <person name="Louis A."/>
            <person name="Herpin A."/>
            <person name="Echchiki A."/>
            <person name="Berthelot C."/>
            <person name="Parey E."/>
            <person name="Roest-Crollius H."/>
            <person name="Braasch I."/>
            <person name="Postlethwait J."/>
            <person name="Bobe J."/>
            <person name="Montfort J."/>
            <person name="Bouchez O."/>
            <person name="Begum T."/>
            <person name="Mejri S."/>
            <person name="Adams A."/>
            <person name="Chen W.-J."/>
            <person name="Guiguen Y."/>
        </authorList>
    </citation>
    <scope>NUCLEOTIDE SEQUENCE</scope>
    <source>
        <strain evidence="11">YG-15Mar2019-1</strain>
        <tissue evidence="11">Brain</tissue>
    </source>
</reference>
<feature type="region of interest" description="Disordered" evidence="9">
    <location>
        <begin position="204"/>
        <end position="226"/>
    </location>
</feature>
<keyword evidence="7" id="KW-0539">Nucleus</keyword>
<evidence type="ECO:0000256" key="3">
    <source>
        <dbReference type="ARBA" id="ARBA00023015"/>
    </source>
</evidence>
<evidence type="ECO:0000256" key="4">
    <source>
        <dbReference type="ARBA" id="ARBA00023016"/>
    </source>
</evidence>
<dbReference type="Proteomes" id="UP001046870">
    <property type="component" value="Chromosome 3"/>
</dbReference>
<dbReference type="Pfam" id="PF00447">
    <property type="entry name" value="HSF_DNA-bind"/>
    <property type="match status" value="1"/>
</dbReference>
<dbReference type="GO" id="GO:0005634">
    <property type="term" value="C:nucleus"/>
    <property type="evidence" value="ECO:0007669"/>
    <property type="project" value="UniProtKB-SubCell"/>
</dbReference>
<dbReference type="EMBL" id="JAFDVH010000003">
    <property type="protein sequence ID" value="KAG7484205.1"/>
    <property type="molecule type" value="Genomic_DNA"/>
</dbReference>
<dbReference type="PANTHER" id="PTHR10015:SF457">
    <property type="entry name" value="HEAT SHOCK FACTOR PROTEIN 1-LIKE"/>
    <property type="match status" value="1"/>
</dbReference>
<keyword evidence="5" id="KW-0238">DNA-binding</keyword>
<dbReference type="PANTHER" id="PTHR10015">
    <property type="entry name" value="HEAT SHOCK TRANSCRIPTION FACTOR"/>
    <property type="match status" value="1"/>
</dbReference>
<feature type="compositionally biased region" description="Polar residues" evidence="9">
    <location>
        <begin position="361"/>
        <end position="379"/>
    </location>
</feature>
<dbReference type="AlphaFoldDB" id="A0A9D3QFD5"/>
<evidence type="ECO:0000256" key="6">
    <source>
        <dbReference type="ARBA" id="ARBA00023163"/>
    </source>
</evidence>
<feature type="compositionally biased region" description="Polar residues" evidence="9">
    <location>
        <begin position="215"/>
        <end position="226"/>
    </location>
</feature>
<proteinExistence type="inferred from homology"/>
<keyword evidence="6" id="KW-0804">Transcription</keyword>
<evidence type="ECO:0000256" key="9">
    <source>
        <dbReference type="SAM" id="MobiDB-lite"/>
    </source>
</evidence>
<dbReference type="PRINTS" id="PR00056">
    <property type="entry name" value="HSFDOMAIN"/>
</dbReference>
<dbReference type="PROSITE" id="PS00434">
    <property type="entry name" value="HSF_DOMAIN"/>
    <property type="match status" value="1"/>
</dbReference>
<feature type="domain" description="HSF-type DNA-binding" evidence="10">
    <location>
        <begin position="49"/>
        <end position="73"/>
    </location>
</feature>
<evidence type="ECO:0000256" key="8">
    <source>
        <dbReference type="RuleBase" id="RU004020"/>
    </source>
</evidence>
<accession>A0A9D3QFD5</accession>
<feature type="region of interest" description="Disordered" evidence="9">
    <location>
        <begin position="344"/>
        <end position="402"/>
    </location>
</feature>
<dbReference type="GO" id="GO:0003700">
    <property type="term" value="F:DNA-binding transcription factor activity"/>
    <property type="evidence" value="ECO:0007669"/>
    <property type="project" value="InterPro"/>
</dbReference>
<evidence type="ECO:0000256" key="7">
    <source>
        <dbReference type="ARBA" id="ARBA00023242"/>
    </source>
</evidence>
<evidence type="ECO:0000313" key="12">
    <source>
        <dbReference type="Proteomes" id="UP001046870"/>
    </source>
</evidence>
<dbReference type="SUPFAM" id="SSF46785">
    <property type="entry name" value="Winged helix' DNA-binding domain"/>
    <property type="match status" value="1"/>
</dbReference>
<sequence>MKQNCNVPAFLSKLWTLVEDHSTNDLICWSQDGSSFLVCDEQRFSKEILPLYFKHSNMTSFVRQLNMYGFHKVVQVDAGLPRDSQRVDSVEFQHPHFRQTQPHLLGLIRRKVSVSRGGEEGMTQVSQVLLELGQVRSWQDISDSKLMGLRRENESLWREVDSLRQRYQQQHKIIRKIIHFIASTVQSKGITGIKRKLPLMIDSSGVSHSPPKYSRSISMDHSQPTSTLHGIQLDSVSGSVYPNGMIISDITHLLEPLIGAQKHRRAQLTEGQPQSSVGPSLSSPPTPTVELDLSLLEDAASSQTGQNSPDRIDPCDPLALIDSCLPLSPGPSLDLLTELFSPAPCSPGEGLPTDDLGGKQGTVQQANSSNTQTDKQTVATLGWDAPQKDGGEEEEEGGEGTDMLPALLQLAEEVSDFTYLAAPLSLDAPSLI</sequence>
<dbReference type="Gene3D" id="1.10.10.10">
    <property type="entry name" value="Winged helix-like DNA-binding domain superfamily/Winged helix DNA-binding domain"/>
    <property type="match status" value="1"/>
</dbReference>
<evidence type="ECO:0000313" key="11">
    <source>
        <dbReference type="EMBL" id="KAG7484205.1"/>
    </source>
</evidence>
<protein>
    <recommendedName>
        <fullName evidence="10">HSF-type DNA-binding domain-containing protein</fullName>
    </recommendedName>
</protein>
<evidence type="ECO:0000259" key="10">
    <source>
        <dbReference type="PROSITE" id="PS00434"/>
    </source>
</evidence>
<dbReference type="InterPro" id="IPR000232">
    <property type="entry name" value="HSF_DNA-bd"/>
</dbReference>
<feature type="compositionally biased region" description="Polar residues" evidence="9">
    <location>
        <begin position="269"/>
        <end position="281"/>
    </location>
</feature>
<name>A0A9D3QFD5_MEGAT</name>
<evidence type="ECO:0000256" key="2">
    <source>
        <dbReference type="ARBA" id="ARBA00006403"/>
    </source>
</evidence>